<evidence type="ECO:0000259" key="2">
    <source>
        <dbReference type="Pfam" id="PF01370"/>
    </source>
</evidence>
<dbReference type="OrthoDB" id="9779902at2"/>
<accession>K9WEM3</accession>
<dbReference type="eggNOG" id="COG0451">
    <property type="taxonomic scope" value="Bacteria"/>
</dbReference>
<dbReference type="HOGENOM" id="CLU_007383_1_7_3"/>
<dbReference type="Pfam" id="PF01370">
    <property type="entry name" value="Epimerase"/>
    <property type="match status" value="1"/>
</dbReference>
<sequence length="358" mass="40798">MSVAIITGSAGLIGSEATTFFAAQGLDVVGIDNDMRRVFFGEDASTTWNRQRLEKTLGTQYTHLEVDIRDNETITQIFRKYASNIVLIIHTAAQPSHDWAARDPMMDFSVNANGTLNLLEVTRQYCPDAAFIFTSTNKVYGDTPNRLPLVELETRWEIDPNHTYKSGIREDMSIDQTLHSLFGASKVAADILVQEYGRYFGLRTACFRGGCLTGPNHSGTQLHGFLAYLMKCAVIGTPYTVYGYRGKQVRDNIHSADLIQAFYEFFKAPRVAEVYNTGGGRYSNCSMLEAIEICQKIVAREMKWTYSDQNRIGDHIWWISNNHKFSQHYPNWKLKYNVPQILQEIYDCNYDRWKKGAL</sequence>
<dbReference type="InterPro" id="IPR001509">
    <property type="entry name" value="Epimerase_deHydtase"/>
</dbReference>
<protein>
    <submittedName>
        <fullName evidence="3">Nucleoside-diphosphate-sugar epimerase</fullName>
    </submittedName>
</protein>
<evidence type="ECO:0000256" key="1">
    <source>
        <dbReference type="ARBA" id="ARBA00007637"/>
    </source>
</evidence>
<dbReference type="CDD" id="cd05258">
    <property type="entry name" value="CDP_TE_SDR_e"/>
    <property type="match status" value="1"/>
</dbReference>
<dbReference type="AlphaFoldDB" id="K9WEM3"/>
<dbReference type="Proteomes" id="UP000010471">
    <property type="component" value="Chromosome"/>
</dbReference>
<gene>
    <name evidence="3" type="ORF">Mic7113_2162</name>
</gene>
<keyword evidence="4" id="KW-1185">Reference proteome</keyword>
<evidence type="ECO:0000313" key="4">
    <source>
        <dbReference type="Proteomes" id="UP000010471"/>
    </source>
</evidence>
<dbReference type="PATRIC" id="fig|1173027.3.peg.2360"/>
<dbReference type="EMBL" id="CP003630">
    <property type="protein sequence ID" value="AFZ17977.1"/>
    <property type="molecule type" value="Genomic_DNA"/>
</dbReference>
<dbReference type="PANTHER" id="PTHR43000">
    <property type="entry name" value="DTDP-D-GLUCOSE 4,6-DEHYDRATASE-RELATED"/>
    <property type="match status" value="1"/>
</dbReference>
<evidence type="ECO:0000313" key="3">
    <source>
        <dbReference type="EMBL" id="AFZ17977.1"/>
    </source>
</evidence>
<proteinExistence type="inferred from homology"/>
<reference evidence="3 4" key="1">
    <citation type="submission" date="2012-06" db="EMBL/GenBank/DDBJ databases">
        <title>Finished chromosome of genome of Microcoleus sp. PCC 7113.</title>
        <authorList>
            <consortium name="US DOE Joint Genome Institute"/>
            <person name="Gugger M."/>
            <person name="Coursin T."/>
            <person name="Rippka R."/>
            <person name="Tandeau De Marsac N."/>
            <person name="Huntemann M."/>
            <person name="Wei C.-L."/>
            <person name="Han J."/>
            <person name="Detter J.C."/>
            <person name="Han C."/>
            <person name="Tapia R."/>
            <person name="Chen A."/>
            <person name="Kyrpides N."/>
            <person name="Mavromatis K."/>
            <person name="Markowitz V."/>
            <person name="Szeto E."/>
            <person name="Ivanova N."/>
            <person name="Pagani I."/>
            <person name="Pati A."/>
            <person name="Goodwin L."/>
            <person name="Nordberg H.P."/>
            <person name="Cantor M.N."/>
            <person name="Hua S.X."/>
            <person name="Woyke T."/>
            <person name="Kerfeld C.A."/>
        </authorList>
    </citation>
    <scope>NUCLEOTIDE SEQUENCE [LARGE SCALE GENOMIC DNA]</scope>
    <source>
        <strain evidence="3 4">PCC 7113</strain>
    </source>
</reference>
<dbReference type="KEGG" id="mic:Mic7113_2162"/>
<comment type="similarity">
    <text evidence="1">Belongs to the NAD(P)-dependent epimerase/dehydratase family.</text>
</comment>
<name>K9WEM3_9CYAN</name>
<dbReference type="Gene3D" id="3.40.50.720">
    <property type="entry name" value="NAD(P)-binding Rossmann-like Domain"/>
    <property type="match status" value="1"/>
</dbReference>
<dbReference type="RefSeq" id="WP_015182129.1">
    <property type="nucleotide sequence ID" value="NC_019738.1"/>
</dbReference>
<dbReference type="InterPro" id="IPR036291">
    <property type="entry name" value="NAD(P)-bd_dom_sf"/>
</dbReference>
<organism evidence="3 4">
    <name type="scientific">Allocoleopsis franciscana PCC 7113</name>
    <dbReference type="NCBI Taxonomy" id="1173027"/>
    <lineage>
        <taxon>Bacteria</taxon>
        <taxon>Bacillati</taxon>
        <taxon>Cyanobacteriota</taxon>
        <taxon>Cyanophyceae</taxon>
        <taxon>Coleofasciculales</taxon>
        <taxon>Coleofasciculaceae</taxon>
        <taxon>Allocoleopsis</taxon>
        <taxon>Allocoleopsis franciscana</taxon>
    </lineage>
</organism>
<feature type="domain" description="NAD-dependent epimerase/dehydratase" evidence="2">
    <location>
        <begin position="5"/>
        <end position="278"/>
    </location>
</feature>
<dbReference type="SUPFAM" id="SSF51735">
    <property type="entry name" value="NAD(P)-binding Rossmann-fold domains"/>
    <property type="match status" value="1"/>
</dbReference>
<dbReference type="STRING" id="1173027.Mic7113_2162"/>